<organism evidence="1 2">
    <name type="scientific">Symbiodinium necroappetens</name>
    <dbReference type="NCBI Taxonomy" id="1628268"/>
    <lineage>
        <taxon>Eukaryota</taxon>
        <taxon>Sar</taxon>
        <taxon>Alveolata</taxon>
        <taxon>Dinophyceae</taxon>
        <taxon>Suessiales</taxon>
        <taxon>Symbiodiniaceae</taxon>
        <taxon>Symbiodinium</taxon>
    </lineage>
</organism>
<evidence type="ECO:0000313" key="2">
    <source>
        <dbReference type="Proteomes" id="UP000601435"/>
    </source>
</evidence>
<sequence>MILGSEMIPWHMLELKESLVPCQGLLFLLAALAVEYAASQRLVQVAPEVADVVRIVSASAPNIEKHSASRAYELYLRRRAECHQWRLVRDDFRHRAVIRLCCMAPRLEASVWEEIKKAVEGLPEAARGRIENELGLKDGVTSMPAFVLEGASQFMTQVGNNPHLDYQSGVHLLARVLEAHLASFKSHAEASSVIMVSGLVFTAFCFCRSWASICGDPIEVLGVERRDGK</sequence>
<dbReference type="Proteomes" id="UP000601435">
    <property type="component" value="Unassembled WGS sequence"/>
</dbReference>
<comment type="caution">
    <text evidence="1">The sequence shown here is derived from an EMBL/GenBank/DDBJ whole genome shotgun (WGS) entry which is preliminary data.</text>
</comment>
<gene>
    <name evidence="1" type="ORF">SNEC2469_LOCUS16598</name>
</gene>
<dbReference type="AlphaFoldDB" id="A0A812UMA4"/>
<keyword evidence="2" id="KW-1185">Reference proteome</keyword>
<name>A0A812UMA4_9DINO</name>
<proteinExistence type="predicted"/>
<evidence type="ECO:0000313" key="1">
    <source>
        <dbReference type="EMBL" id="CAE7569806.1"/>
    </source>
</evidence>
<protein>
    <submittedName>
        <fullName evidence="1">Uncharacterized protein</fullName>
    </submittedName>
</protein>
<accession>A0A812UMA4</accession>
<reference evidence="1" key="1">
    <citation type="submission" date="2021-02" db="EMBL/GenBank/DDBJ databases">
        <authorList>
            <person name="Dougan E. K."/>
            <person name="Rhodes N."/>
            <person name="Thang M."/>
            <person name="Chan C."/>
        </authorList>
    </citation>
    <scope>NUCLEOTIDE SEQUENCE</scope>
</reference>
<dbReference type="EMBL" id="CAJNJA010027083">
    <property type="protein sequence ID" value="CAE7569806.1"/>
    <property type="molecule type" value="Genomic_DNA"/>
</dbReference>
<dbReference type="OrthoDB" id="412806at2759"/>